<gene>
    <name evidence="1" type="primary">CLEC16A_5</name>
    <name evidence="1" type="ORF">FOZ62_013954</name>
</gene>
<name>A0A7J6Q7T1_PEROL</name>
<organism evidence="1 2">
    <name type="scientific">Perkinsus olseni</name>
    <name type="common">Perkinsus atlanticus</name>
    <dbReference type="NCBI Taxonomy" id="32597"/>
    <lineage>
        <taxon>Eukaryota</taxon>
        <taxon>Sar</taxon>
        <taxon>Alveolata</taxon>
        <taxon>Perkinsozoa</taxon>
        <taxon>Perkinsea</taxon>
        <taxon>Perkinsida</taxon>
        <taxon>Perkinsidae</taxon>
        <taxon>Perkinsus</taxon>
    </lineage>
</organism>
<reference evidence="1 2" key="1">
    <citation type="submission" date="2020-04" db="EMBL/GenBank/DDBJ databases">
        <title>Perkinsus olseni comparative genomics.</title>
        <authorList>
            <person name="Bogema D.R."/>
        </authorList>
    </citation>
    <scope>NUCLEOTIDE SEQUENCE [LARGE SCALE GENOMIC DNA]</scope>
    <source>
        <strain evidence="1">ATCC PRA-205</strain>
    </source>
</reference>
<comment type="caution">
    <text evidence="1">The sequence shown here is derived from an EMBL/GenBank/DDBJ whole genome shotgun (WGS) entry which is preliminary data.</text>
</comment>
<evidence type="ECO:0000313" key="1">
    <source>
        <dbReference type="EMBL" id="KAF4704268.1"/>
    </source>
</evidence>
<dbReference type="Proteomes" id="UP000574390">
    <property type="component" value="Unassembled WGS sequence"/>
</dbReference>
<feature type="non-terminal residue" evidence="1">
    <location>
        <position position="170"/>
    </location>
</feature>
<accession>A0A7J6Q7T1</accession>
<dbReference type="AlphaFoldDB" id="A0A7J6Q7T1"/>
<proteinExistence type="predicted"/>
<dbReference type="EMBL" id="JABANM010031620">
    <property type="protein sequence ID" value="KAF4704268.1"/>
    <property type="molecule type" value="Genomic_DNA"/>
</dbReference>
<evidence type="ECO:0000313" key="2">
    <source>
        <dbReference type="Proteomes" id="UP000574390"/>
    </source>
</evidence>
<protein>
    <submittedName>
        <fullName evidence="1">Protein CL16A</fullName>
    </submittedName>
</protein>
<sequence length="170" mass="19130">MYALEPLLSPPSQSPRGHCSRTLSKFVVLQLMHYVDVPIMRERIKKVRSPVFGLHDDEETIVVLDAAMIAESPELLPEDPELPEKCLRLVEKSFNDEWHIITIQLLLAVYKMAAHESSKAPSDRSWRCFRTVAETARKTVFDGPRGLLYREAIASAEEELGEAEGPSAEG</sequence>